<sequence length="206" mass="24759">MSYHGSGAERITERNPSGSLHTPSATQLPSQRTREDEERHLGVRHQTRDNVLREREAWAHDMAEPPLQKTEYRRVYDKADGLDHVRRQQELQIAAERQRERELYRLDRDPRERPTELRDAWYRLPTHDQPRAPSSRRIPSPLTATRQPSVDQSSVSNMPMMTRYDRERVEWDRERTRAFRDEEHMRISEARSRRMDEMEYQRSIAD</sequence>
<dbReference type="Proteomes" id="UP001241377">
    <property type="component" value="Unassembled WGS sequence"/>
</dbReference>
<name>A0ACC2V0K8_9TREE</name>
<accession>A0ACC2V0K8</accession>
<protein>
    <submittedName>
        <fullName evidence="1">Uncharacterized protein</fullName>
    </submittedName>
</protein>
<dbReference type="EMBL" id="JASBWR010000130">
    <property type="protein sequence ID" value="KAJ9092873.1"/>
    <property type="molecule type" value="Genomic_DNA"/>
</dbReference>
<gene>
    <name evidence="1" type="ORF">QFC19_008597</name>
</gene>
<reference evidence="1" key="1">
    <citation type="submission" date="2023-04" db="EMBL/GenBank/DDBJ databases">
        <title>Draft Genome sequencing of Naganishia species isolated from polar environments using Oxford Nanopore Technology.</title>
        <authorList>
            <person name="Leo P."/>
            <person name="Venkateswaran K."/>
        </authorList>
    </citation>
    <scope>NUCLEOTIDE SEQUENCE</scope>
    <source>
        <strain evidence="1">MNA-CCFEE 5261</strain>
    </source>
</reference>
<keyword evidence="2" id="KW-1185">Reference proteome</keyword>
<proteinExistence type="predicted"/>
<comment type="caution">
    <text evidence="1">The sequence shown here is derived from an EMBL/GenBank/DDBJ whole genome shotgun (WGS) entry which is preliminary data.</text>
</comment>
<evidence type="ECO:0000313" key="2">
    <source>
        <dbReference type="Proteomes" id="UP001241377"/>
    </source>
</evidence>
<organism evidence="1 2">
    <name type="scientific">Naganishia cerealis</name>
    <dbReference type="NCBI Taxonomy" id="610337"/>
    <lineage>
        <taxon>Eukaryota</taxon>
        <taxon>Fungi</taxon>
        <taxon>Dikarya</taxon>
        <taxon>Basidiomycota</taxon>
        <taxon>Agaricomycotina</taxon>
        <taxon>Tremellomycetes</taxon>
        <taxon>Filobasidiales</taxon>
        <taxon>Filobasidiaceae</taxon>
        <taxon>Naganishia</taxon>
    </lineage>
</organism>
<evidence type="ECO:0000313" key="1">
    <source>
        <dbReference type="EMBL" id="KAJ9092873.1"/>
    </source>
</evidence>
<feature type="non-terminal residue" evidence="1">
    <location>
        <position position="206"/>
    </location>
</feature>